<dbReference type="EMBL" id="AP014633">
    <property type="protein sequence ID" value="BAP55964.1"/>
    <property type="molecule type" value="Genomic_DNA"/>
</dbReference>
<dbReference type="Proteomes" id="UP000031623">
    <property type="component" value="Chromosome"/>
</dbReference>
<evidence type="ECO:0000313" key="3">
    <source>
        <dbReference type="Proteomes" id="UP000031623"/>
    </source>
</evidence>
<gene>
    <name evidence="2" type="ORF">THII_1667</name>
</gene>
<keyword evidence="1" id="KW-0812">Transmembrane</keyword>
<keyword evidence="1" id="KW-1133">Transmembrane helix</keyword>
<feature type="transmembrane region" description="Helical" evidence="1">
    <location>
        <begin position="59"/>
        <end position="81"/>
    </location>
</feature>
<proteinExistence type="predicted"/>
<dbReference type="InterPro" id="IPR009050">
    <property type="entry name" value="Globin-like_sf"/>
</dbReference>
<sequence>MDSKDTNPIQSIVKMLSKSLATGFPGLPPVAKTISILMILIVFCILLISPFFGCAGISALIIVMAAIILMAIFIALIGYYFQWDEAMQREAMQREAIHSNVKSLKEGFSITKKIIERIMEIGTIAQKGELKEKIDKLDDYLKNLDNIAEGFSIWKEAEIWLRDNQELLVKIAIRKFSAQHPELKNPGRSLDSDEKTKEFEKSIDKHVEWILKLLSLGTDRIPLNENPVISERFAYKEIFEYLRDEVKKNKKPSSDAQEAVVGRLEILIKRFNN</sequence>
<evidence type="ECO:0000313" key="2">
    <source>
        <dbReference type="EMBL" id="BAP55964.1"/>
    </source>
</evidence>
<dbReference type="HOGENOM" id="CLU_1019180_0_0_6"/>
<keyword evidence="3" id="KW-1185">Reference proteome</keyword>
<feature type="transmembrane region" description="Helical" evidence="1">
    <location>
        <begin position="34"/>
        <end position="52"/>
    </location>
</feature>
<evidence type="ECO:0000256" key="1">
    <source>
        <dbReference type="SAM" id="Phobius"/>
    </source>
</evidence>
<dbReference type="AlphaFoldDB" id="A0A090AFV2"/>
<name>A0A090AFV2_9GAMM</name>
<reference evidence="2 3" key="1">
    <citation type="journal article" date="2014" name="ISME J.">
        <title>Ecophysiology of Thioploca ingrica as revealed by the complete genome sequence supplemented with proteomic evidence.</title>
        <authorList>
            <person name="Kojima H."/>
            <person name="Ogura Y."/>
            <person name="Yamamoto N."/>
            <person name="Togashi T."/>
            <person name="Mori H."/>
            <person name="Watanabe T."/>
            <person name="Nemoto F."/>
            <person name="Kurokawa K."/>
            <person name="Hayashi T."/>
            <person name="Fukui M."/>
        </authorList>
    </citation>
    <scope>NUCLEOTIDE SEQUENCE [LARGE SCALE GENOMIC DNA]</scope>
</reference>
<accession>A0A090AFV2</accession>
<keyword evidence="1" id="KW-0472">Membrane</keyword>
<dbReference type="KEGG" id="tig:THII_1667"/>
<protein>
    <submittedName>
        <fullName evidence="2">Uncharacterized protein</fullName>
    </submittedName>
</protein>
<dbReference type="SUPFAM" id="SSF46458">
    <property type="entry name" value="Globin-like"/>
    <property type="match status" value="1"/>
</dbReference>
<organism evidence="2 3">
    <name type="scientific">Thioploca ingrica</name>
    <dbReference type="NCBI Taxonomy" id="40754"/>
    <lineage>
        <taxon>Bacteria</taxon>
        <taxon>Pseudomonadati</taxon>
        <taxon>Pseudomonadota</taxon>
        <taxon>Gammaproteobacteria</taxon>
        <taxon>Thiotrichales</taxon>
        <taxon>Thiotrichaceae</taxon>
        <taxon>Thioploca</taxon>
    </lineage>
</organism>